<keyword evidence="3" id="KW-1185">Reference proteome</keyword>
<gene>
    <name evidence="2" type="ORF">BZG01_02170</name>
</gene>
<evidence type="ECO:0000256" key="1">
    <source>
        <dbReference type="SAM" id="MobiDB-lite"/>
    </source>
</evidence>
<feature type="region of interest" description="Disordered" evidence="1">
    <location>
        <begin position="1"/>
        <end position="21"/>
    </location>
</feature>
<evidence type="ECO:0000313" key="2">
    <source>
        <dbReference type="EMBL" id="PKQ69135.1"/>
    </source>
</evidence>
<proteinExistence type="predicted"/>
<dbReference type="Proteomes" id="UP000233618">
    <property type="component" value="Unassembled WGS sequence"/>
</dbReference>
<name>A0A2N3IFQ5_9BACT</name>
<organism evidence="2 3">
    <name type="scientific">Labilibaculum manganireducens</name>
    <dbReference type="NCBI Taxonomy" id="1940525"/>
    <lineage>
        <taxon>Bacteria</taxon>
        <taxon>Pseudomonadati</taxon>
        <taxon>Bacteroidota</taxon>
        <taxon>Bacteroidia</taxon>
        <taxon>Marinilabiliales</taxon>
        <taxon>Marinifilaceae</taxon>
        <taxon>Labilibaculum</taxon>
    </lineage>
</organism>
<feature type="compositionally biased region" description="Basic residues" evidence="1">
    <location>
        <begin position="11"/>
        <end position="20"/>
    </location>
</feature>
<sequence length="433" mass="50515">MISKNEAMPKKTTKKRKKKNREISNFKGQGINLGGQSEFINRFEKLAEIAGCKDACKLLNKSNRMMMYLLRIHLTQPRVDKGEPISKELAKILALVFRSWRERRNIELIKGRELISIGDVYVIDCFIYFIRKEDNGLDLEAFNSAFKPLIDAYNELESPEDLLYGMYDNILAMLNAVGREMFSIKTAFVRKEYPVSGVFHIVKVKHYRPVKRSIAIEGKRRPIIQFGWPIANGGIWYFKIKNHKIKDIYKGDKKELEVYIQSHAIRRFEERTRPLSLIFCRLFMAKLLRNYSIAEVFRGKILIPQYYGDIKIGYFVAAVIDEKVIIKTFLFITHQSTPEGHLLEKVSGLGKKDISYWRFDSVSSFLSNPPEEDSLIKRIMQEAGIDKLFDLGKLMESDTNPNDVDWAEVEAYIENGREERLQIPEEKYEEEYC</sequence>
<protein>
    <submittedName>
        <fullName evidence="2">Uncharacterized protein</fullName>
    </submittedName>
</protein>
<evidence type="ECO:0000313" key="3">
    <source>
        <dbReference type="Proteomes" id="UP000233618"/>
    </source>
</evidence>
<dbReference type="AlphaFoldDB" id="A0A2N3IFQ5"/>
<accession>A0A2N3IFQ5</accession>
<comment type="caution">
    <text evidence="2">The sequence shown here is derived from an EMBL/GenBank/DDBJ whole genome shotgun (WGS) entry which is preliminary data.</text>
</comment>
<reference evidence="2 3" key="1">
    <citation type="journal article" date="2017" name="Front. Microbiol.">
        <title>Labilibaculum manganireducens gen. nov., sp. nov. and Labilibaculum filiforme sp. nov., Novel Bacteroidetes Isolated from Subsurface Sediments of the Baltic Sea.</title>
        <authorList>
            <person name="Vandieken V."/>
            <person name="Marshall I.P."/>
            <person name="Niemann H."/>
            <person name="Engelen B."/>
            <person name="Cypionka H."/>
        </authorList>
    </citation>
    <scope>NUCLEOTIDE SEQUENCE [LARGE SCALE GENOMIC DNA]</scope>
    <source>
        <strain evidence="2 3">59.10-2M</strain>
    </source>
</reference>
<dbReference type="EMBL" id="MVDE01000002">
    <property type="protein sequence ID" value="PKQ69135.1"/>
    <property type="molecule type" value="Genomic_DNA"/>
</dbReference>